<keyword evidence="1" id="KW-0436">Ligase</keyword>
<comment type="caution">
    <text evidence="1">The sequence shown here is derived from an EMBL/GenBank/DDBJ whole genome shotgun (WGS) entry which is preliminary data.</text>
</comment>
<protein>
    <submittedName>
        <fullName evidence="1">DNA ligase-associated DEXH box helicase</fullName>
    </submittedName>
</protein>
<reference evidence="1 2" key="1">
    <citation type="submission" date="2017-07" db="EMBL/GenBank/DDBJ databases">
        <title>Leptospira spp. isolated from tropical soils.</title>
        <authorList>
            <person name="Thibeaux R."/>
            <person name="Iraola G."/>
            <person name="Ferres I."/>
            <person name="Bierque E."/>
            <person name="Girault D."/>
            <person name="Soupe-Gilbert M.-E."/>
            <person name="Picardeau M."/>
            <person name="Goarant C."/>
        </authorList>
    </citation>
    <scope>NUCLEOTIDE SEQUENCE [LARGE SCALE GENOMIC DNA]</scope>
    <source>
        <strain evidence="1 2">FH4-C-A1</strain>
    </source>
</reference>
<evidence type="ECO:0000313" key="2">
    <source>
        <dbReference type="Proteomes" id="UP000231879"/>
    </source>
</evidence>
<accession>A0ABX4NNY3</accession>
<dbReference type="PANTHER" id="PTHR11203:SF49">
    <property type="entry name" value="BLL1145 PROTEIN"/>
    <property type="match status" value="1"/>
</dbReference>
<proteinExistence type="predicted"/>
<dbReference type="EMBL" id="NPDS01000001">
    <property type="protein sequence ID" value="PJZ58549.1"/>
    <property type="molecule type" value="Genomic_DNA"/>
</dbReference>
<gene>
    <name evidence="1" type="ORF">CH367_00380</name>
</gene>
<evidence type="ECO:0000313" key="1">
    <source>
        <dbReference type="EMBL" id="PJZ58549.1"/>
    </source>
</evidence>
<name>A0ABX4NNY3_9LEPT</name>
<organism evidence="1 2">
    <name type="scientific">Leptospira barantonii</name>
    <dbReference type="NCBI Taxonomy" id="2023184"/>
    <lineage>
        <taxon>Bacteria</taxon>
        <taxon>Pseudomonadati</taxon>
        <taxon>Spirochaetota</taxon>
        <taxon>Spirochaetia</taxon>
        <taxon>Leptospirales</taxon>
        <taxon>Leptospiraceae</taxon>
        <taxon>Leptospira</taxon>
    </lineage>
</organism>
<dbReference type="Proteomes" id="UP000231879">
    <property type="component" value="Unassembled WGS sequence"/>
</dbReference>
<sequence>MEMIVLTDAGLYVPQADVYVDPWKGVPRAILTHAHSDHTRKGSRHYLCAESGLSLTKERLGKNSNIETLRYGQAVYRNGVKISLHSAGHILGSAQVRIEYNGKITVVSGDYKTVPDPTCEPIEILRCDTFLSEATFAKPYYAWEKPEFVFQNILNYILDNREQDEITVLYGYSLGKAQRILKGLSIAAENSGVILDFFVHDSILSMNERYKESGILLPKTESLSEFKGESKNPFVLIAPPGSSIPNGRSKKIRSAFCSGWMQLSKNRKSGSFHKGFVLSDHADWNELIHTIESTGAEEILLTHGDTKDIVRFLSDQGKNAKTLKTKFHSEESGESLDSR</sequence>
<dbReference type="NCBIfam" id="TIGR04122">
    <property type="entry name" value="Xnuc_lig_assoc"/>
    <property type="match status" value="1"/>
</dbReference>
<dbReference type="RefSeq" id="WP_100760544.1">
    <property type="nucleotide sequence ID" value="NZ_NPDS01000001.1"/>
</dbReference>
<dbReference type="GO" id="GO:0016874">
    <property type="term" value="F:ligase activity"/>
    <property type="evidence" value="ECO:0007669"/>
    <property type="project" value="UniProtKB-KW"/>
</dbReference>
<dbReference type="PANTHER" id="PTHR11203">
    <property type="entry name" value="CLEAVAGE AND POLYADENYLATION SPECIFICITY FACTOR FAMILY MEMBER"/>
    <property type="match status" value="1"/>
</dbReference>
<dbReference type="SUPFAM" id="SSF56281">
    <property type="entry name" value="Metallo-hydrolase/oxidoreductase"/>
    <property type="match status" value="1"/>
</dbReference>
<dbReference type="Gene3D" id="3.60.15.10">
    <property type="entry name" value="Ribonuclease Z/Hydroxyacylglutathione hydrolase-like"/>
    <property type="match status" value="1"/>
</dbReference>
<keyword evidence="2" id="KW-1185">Reference proteome</keyword>
<dbReference type="InterPro" id="IPR050698">
    <property type="entry name" value="MBL"/>
</dbReference>
<dbReference type="InterPro" id="IPR026360">
    <property type="entry name" value="Xnuc_lig_assoc"/>
</dbReference>
<dbReference type="InterPro" id="IPR036866">
    <property type="entry name" value="RibonucZ/Hydroxyglut_hydro"/>
</dbReference>